<dbReference type="RefSeq" id="XP_002289028.1">
    <property type="nucleotide sequence ID" value="XM_002288992.1"/>
</dbReference>
<dbReference type="AlphaFoldDB" id="B8BW63"/>
<dbReference type="KEGG" id="tps:THAPSDRAFT_21968"/>
<sequence>MLLLQPKIVPSMKTMPSSPPKDEAKPAPLLPPSEAKRTSSPHNNDVLCGRGGTVNAHPGNEQYRTFVERKKRVYLTARFKREKRLIAQSIVDEIRNLDPPGRFLMKETNTEYWFDVGDEKARDKTSQALRENAISVRKQMEEEFKETRRKQAREVAIKAGRDPDEAESIMCGNVEETTESASAELICKYRLVFDKSHEHLTTSSAGKEEKPKHTGFIGRSGYGPLYEAQQPTPPSGAAGYHGHQQMHPQQFYGQTPAFGHPQAPQYPAGYYTPHNQMYQYHQQQPMHAPPQPGYPQPYYPPQQHQMMPPTNGYLHHQGGVPQHDMPPQQAVVSMPPTGYPHQPQHQQQPMHEQHAATAAATAAPVGPATSLRRGSTHSSNVRHVQFQATADQRRNIEDTTGIPLVISSKIRSPNRHPRMKIQPYQESDSSNQQTSSYSSSDSSPQGKEHSTLGEAPKSPPSIQQTISQGNMSVGSPLTFMSMNFSVNTSDSLARYLEGMEDDIVGDVGQEVELVAHAPTLMPSADEHHDESQETILPQPRLPSRRSNIGMSRSTAESMSSSHYLSTPPRPKSKSSRRRRKRSGNHIPSNSGKVQVDWYTPAQAPPSASANPCATTSVCGGMLPMPSPLVARSNRSSQDLSVASPTLMPYPPMSPGSLDLEKMSLCGTENISQGGGSIGGASLLNVFGENDSLIGTGALMDMSMSLGSHPSSGGSLTLPGQRMGLGLGHGPIIAGINQSVFGEQESIDGASALMDLSVGSGSRHGSSSRSGNGSSSRSGRESPASMDKNSGGKTVEVVSGVMAPPPPRNDASRGWISQDACCLWCPFVPQLNSVTRPLEKENDKCKTRTTGRRVDRTDDTHNPKSTAHSLVPRTFSSLHLCGSGPVVEIREYTDDDAASFKKKKCVKGESLIALLDEFMEASAAGNRLLMGYEISLEANQAYQAKAYQSAVELYEDAINTGRKPAIALEEARAAYTSNKDDKEKYGYPPGLTWVVTSFKNSCRARLALGDIDNARRDAFASTVFSQNMDADAHECLAEVCKASGDTLGELQAVKAAIDQHEKMEEECSKPLPGNAAVARAEAAKLKRHAQQQIRELGFRQKRLEKELLV</sequence>
<dbReference type="Pfam" id="PF20710">
    <property type="entry name" value="DUF6824"/>
    <property type="match status" value="1"/>
</dbReference>
<feature type="compositionally biased region" description="Low complexity" evidence="2">
    <location>
        <begin position="276"/>
        <end position="286"/>
    </location>
</feature>
<evidence type="ECO:0000256" key="2">
    <source>
        <dbReference type="SAM" id="MobiDB-lite"/>
    </source>
</evidence>
<evidence type="ECO:0000313" key="4">
    <source>
        <dbReference type="EMBL" id="EED94464.1"/>
    </source>
</evidence>
<accession>B8BW63</accession>
<dbReference type="EMBL" id="CM000640">
    <property type="protein sequence ID" value="EED94464.1"/>
    <property type="molecule type" value="Genomic_DNA"/>
</dbReference>
<dbReference type="PaxDb" id="35128-Thaps21968"/>
<gene>
    <name evidence="4" type="ORF">THAPSDRAFT_21968</name>
</gene>
<dbReference type="HOGENOM" id="CLU_282223_0_0_1"/>
<feature type="region of interest" description="Disordered" evidence="2">
    <location>
        <begin position="522"/>
        <end position="595"/>
    </location>
</feature>
<dbReference type="GeneID" id="7452073"/>
<evidence type="ECO:0000256" key="1">
    <source>
        <dbReference type="SAM" id="Coils"/>
    </source>
</evidence>
<feature type="domain" description="DUF6824" evidence="3">
    <location>
        <begin position="45"/>
        <end position="131"/>
    </location>
</feature>
<feature type="compositionally biased region" description="Polar residues" evidence="2">
    <location>
        <begin position="372"/>
        <end position="390"/>
    </location>
</feature>
<evidence type="ECO:0000259" key="3">
    <source>
        <dbReference type="Pfam" id="PF20710"/>
    </source>
</evidence>
<proteinExistence type="predicted"/>
<feature type="compositionally biased region" description="Polar residues" evidence="2">
    <location>
        <begin position="460"/>
        <end position="470"/>
    </location>
</feature>
<feature type="coiled-coil region" evidence="1">
    <location>
        <begin position="1074"/>
        <end position="1105"/>
    </location>
</feature>
<feature type="region of interest" description="Disordered" evidence="2">
    <location>
        <begin position="251"/>
        <end position="470"/>
    </location>
</feature>
<keyword evidence="1" id="KW-0175">Coiled coil</keyword>
<feature type="compositionally biased region" description="Low complexity" evidence="2">
    <location>
        <begin position="551"/>
        <end position="561"/>
    </location>
</feature>
<name>B8BW63_THAPS</name>
<feature type="region of interest" description="Disordered" evidence="2">
    <location>
        <begin position="846"/>
        <end position="867"/>
    </location>
</feature>
<reference evidence="4 5" key="2">
    <citation type="journal article" date="2008" name="Nature">
        <title>The Phaeodactylum genome reveals the evolutionary history of diatom genomes.</title>
        <authorList>
            <person name="Bowler C."/>
            <person name="Allen A.E."/>
            <person name="Badger J.H."/>
            <person name="Grimwood J."/>
            <person name="Jabbari K."/>
            <person name="Kuo A."/>
            <person name="Maheswari U."/>
            <person name="Martens C."/>
            <person name="Maumus F."/>
            <person name="Otillar R.P."/>
            <person name="Rayko E."/>
            <person name="Salamov A."/>
            <person name="Vandepoele K."/>
            <person name="Beszteri B."/>
            <person name="Gruber A."/>
            <person name="Heijde M."/>
            <person name="Katinka M."/>
            <person name="Mock T."/>
            <person name="Valentin K."/>
            <person name="Verret F."/>
            <person name="Berges J.A."/>
            <person name="Brownlee C."/>
            <person name="Cadoret J.P."/>
            <person name="Chiovitti A."/>
            <person name="Choi C.J."/>
            <person name="Coesel S."/>
            <person name="De Martino A."/>
            <person name="Detter J.C."/>
            <person name="Durkin C."/>
            <person name="Falciatore A."/>
            <person name="Fournet J."/>
            <person name="Haruta M."/>
            <person name="Huysman M.J."/>
            <person name="Jenkins B.D."/>
            <person name="Jiroutova K."/>
            <person name="Jorgensen R.E."/>
            <person name="Joubert Y."/>
            <person name="Kaplan A."/>
            <person name="Kroger N."/>
            <person name="Kroth P.G."/>
            <person name="La Roche J."/>
            <person name="Lindquist E."/>
            <person name="Lommer M."/>
            <person name="Martin-Jezequel V."/>
            <person name="Lopez P.J."/>
            <person name="Lucas S."/>
            <person name="Mangogna M."/>
            <person name="McGinnis K."/>
            <person name="Medlin L.K."/>
            <person name="Montsant A."/>
            <person name="Oudot-Le Secq M.P."/>
            <person name="Napoli C."/>
            <person name="Obornik M."/>
            <person name="Parker M.S."/>
            <person name="Petit J.L."/>
            <person name="Porcel B.M."/>
            <person name="Poulsen N."/>
            <person name="Robison M."/>
            <person name="Rychlewski L."/>
            <person name="Rynearson T.A."/>
            <person name="Schmutz J."/>
            <person name="Shapiro H."/>
            <person name="Siaut M."/>
            <person name="Stanley M."/>
            <person name="Sussman M.R."/>
            <person name="Taylor A.R."/>
            <person name="Vardi A."/>
            <person name="von Dassow P."/>
            <person name="Vyverman W."/>
            <person name="Willis A."/>
            <person name="Wyrwicz L.S."/>
            <person name="Rokhsar D.S."/>
            <person name="Weissenbach J."/>
            <person name="Armbrust E.V."/>
            <person name="Green B.R."/>
            <person name="Van de Peer Y."/>
            <person name="Grigoriev I.V."/>
        </authorList>
    </citation>
    <scope>NUCLEOTIDE SEQUENCE [LARGE SCALE GENOMIC DNA]</scope>
    <source>
        <strain evidence="4 5">CCMP1335</strain>
    </source>
</reference>
<organism evidence="4 5">
    <name type="scientific">Thalassiosira pseudonana</name>
    <name type="common">Marine diatom</name>
    <name type="synonym">Cyclotella nana</name>
    <dbReference type="NCBI Taxonomy" id="35128"/>
    <lineage>
        <taxon>Eukaryota</taxon>
        <taxon>Sar</taxon>
        <taxon>Stramenopiles</taxon>
        <taxon>Ochrophyta</taxon>
        <taxon>Bacillariophyta</taxon>
        <taxon>Coscinodiscophyceae</taxon>
        <taxon>Thalassiosirophycidae</taxon>
        <taxon>Thalassiosirales</taxon>
        <taxon>Thalassiosiraceae</taxon>
        <taxon>Thalassiosira</taxon>
    </lineage>
</organism>
<feature type="compositionally biased region" description="Low complexity" evidence="2">
    <location>
        <begin position="757"/>
        <end position="776"/>
    </location>
</feature>
<evidence type="ECO:0000313" key="5">
    <source>
        <dbReference type="Proteomes" id="UP000001449"/>
    </source>
</evidence>
<feature type="region of interest" description="Disordered" evidence="2">
    <location>
        <begin position="757"/>
        <end position="811"/>
    </location>
</feature>
<feature type="compositionally biased region" description="Low complexity" evidence="2">
    <location>
        <begin position="427"/>
        <end position="443"/>
    </location>
</feature>
<feature type="compositionally biased region" description="Pro residues" evidence="2">
    <location>
        <begin position="287"/>
        <end position="300"/>
    </location>
</feature>
<feature type="compositionally biased region" description="Low complexity" evidence="2">
    <location>
        <begin position="340"/>
        <end position="363"/>
    </location>
</feature>
<feature type="region of interest" description="Disordered" evidence="2">
    <location>
        <begin position="1"/>
        <end position="55"/>
    </location>
</feature>
<feature type="compositionally biased region" description="Basic and acidic residues" evidence="2">
    <location>
        <begin position="846"/>
        <end position="861"/>
    </location>
</feature>
<dbReference type="Proteomes" id="UP000001449">
    <property type="component" value="Chromosome 3"/>
</dbReference>
<reference evidence="4 5" key="1">
    <citation type="journal article" date="2004" name="Science">
        <title>The genome of the diatom Thalassiosira pseudonana: ecology, evolution, and metabolism.</title>
        <authorList>
            <person name="Armbrust E.V."/>
            <person name="Berges J.A."/>
            <person name="Bowler C."/>
            <person name="Green B.R."/>
            <person name="Martinez D."/>
            <person name="Putnam N.H."/>
            <person name="Zhou S."/>
            <person name="Allen A.E."/>
            <person name="Apt K.E."/>
            <person name="Bechner M."/>
            <person name="Brzezinski M.A."/>
            <person name="Chaal B.K."/>
            <person name="Chiovitti A."/>
            <person name="Davis A.K."/>
            <person name="Demarest M.S."/>
            <person name="Detter J.C."/>
            <person name="Glavina T."/>
            <person name="Goodstein D."/>
            <person name="Hadi M.Z."/>
            <person name="Hellsten U."/>
            <person name="Hildebrand M."/>
            <person name="Jenkins B.D."/>
            <person name="Jurka J."/>
            <person name="Kapitonov V.V."/>
            <person name="Kroger N."/>
            <person name="Lau W.W."/>
            <person name="Lane T.W."/>
            <person name="Larimer F.W."/>
            <person name="Lippmeier J.C."/>
            <person name="Lucas S."/>
            <person name="Medina M."/>
            <person name="Montsant A."/>
            <person name="Obornik M."/>
            <person name="Parker M.S."/>
            <person name="Palenik B."/>
            <person name="Pazour G.J."/>
            <person name="Richardson P.M."/>
            <person name="Rynearson T.A."/>
            <person name="Saito M.A."/>
            <person name="Schwartz D.C."/>
            <person name="Thamatrakoln K."/>
            <person name="Valentin K."/>
            <person name="Vardi A."/>
            <person name="Wilkerson F.P."/>
            <person name="Rokhsar D.S."/>
        </authorList>
    </citation>
    <scope>NUCLEOTIDE SEQUENCE [LARGE SCALE GENOMIC DNA]</scope>
    <source>
        <strain evidence="4 5">CCMP1335</strain>
    </source>
</reference>
<dbReference type="InParanoid" id="B8BW63"/>
<keyword evidence="5" id="KW-1185">Reference proteome</keyword>
<dbReference type="InterPro" id="IPR049227">
    <property type="entry name" value="DUF6824"/>
</dbReference>
<feature type="compositionally biased region" description="Basic residues" evidence="2">
    <location>
        <begin position="570"/>
        <end position="583"/>
    </location>
</feature>
<dbReference type="eggNOG" id="ENOG502R949">
    <property type="taxonomic scope" value="Eukaryota"/>
</dbReference>
<protein>
    <recommendedName>
        <fullName evidence="3">DUF6824 domain-containing protein</fullName>
    </recommendedName>
</protein>